<dbReference type="GO" id="GO:0005737">
    <property type="term" value="C:cytoplasm"/>
    <property type="evidence" value="ECO:0007669"/>
    <property type="project" value="UniProtKB-SubCell"/>
</dbReference>
<dbReference type="GO" id="GO:0005524">
    <property type="term" value="F:ATP binding"/>
    <property type="evidence" value="ECO:0007669"/>
    <property type="project" value="UniProtKB-KW"/>
</dbReference>
<protein>
    <recommendedName>
        <fullName evidence="3">T-complex protein 1 subunit theta</fullName>
    </recommendedName>
    <alternativeName>
        <fullName evidence="8">CCT-theta</fullName>
    </alternativeName>
</protein>
<dbReference type="OrthoDB" id="1748577at2759"/>
<evidence type="ECO:0000256" key="9">
    <source>
        <dbReference type="ARBA" id="ARBA00058723"/>
    </source>
</evidence>
<dbReference type="InterPro" id="IPR027409">
    <property type="entry name" value="GroEL-like_apical_dom_sf"/>
</dbReference>
<evidence type="ECO:0000256" key="3">
    <source>
        <dbReference type="ARBA" id="ARBA00016981"/>
    </source>
</evidence>
<dbReference type="Gene3D" id="3.30.260.10">
    <property type="entry name" value="TCP-1-like chaperonin intermediate domain"/>
    <property type="match status" value="1"/>
</dbReference>
<dbReference type="InterPro" id="IPR027410">
    <property type="entry name" value="TCP-1-like_intermed_sf"/>
</dbReference>
<dbReference type="SUPFAM" id="SSF52029">
    <property type="entry name" value="GroEL apical domain-like"/>
    <property type="match status" value="1"/>
</dbReference>
<dbReference type="PRINTS" id="PR00304">
    <property type="entry name" value="TCOMPLEXTCP1"/>
</dbReference>
<evidence type="ECO:0000256" key="4">
    <source>
        <dbReference type="ARBA" id="ARBA00022490"/>
    </source>
</evidence>
<gene>
    <name evidence="12" type="ORF">CALMAC_LOCUS12309</name>
</gene>
<evidence type="ECO:0000256" key="6">
    <source>
        <dbReference type="ARBA" id="ARBA00022840"/>
    </source>
</evidence>
<dbReference type="AlphaFoldDB" id="A0A653CVT6"/>
<dbReference type="InterPro" id="IPR017998">
    <property type="entry name" value="Chaperone_TCP-1"/>
</dbReference>
<dbReference type="FunFam" id="3.50.7.10:FF:000008">
    <property type="entry name" value="T-complex protein 1 subunit theta"/>
    <property type="match status" value="1"/>
</dbReference>
<evidence type="ECO:0000256" key="11">
    <source>
        <dbReference type="RuleBase" id="RU004187"/>
    </source>
</evidence>
<keyword evidence="7 11" id="KW-0143">Chaperone</keyword>
<dbReference type="Proteomes" id="UP000410492">
    <property type="component" value="Unassembled WGS sequence"/>
</dbReference>
<name>A0A653CVT6_CALMS</name>
<dbReference type="PANTHER" id="PTHR11353">
    <property type="entry name" value="CHAPERONIN"/>
    <property type="match status" value="1"/>
</dbReference>
<dbReference type="GO" id="GO:0016887">
    <property type="term" value="F:ATP hydrolysis activity"/>
    <property type="evidence" value="ECO:0007669"/>
    <property type="project" value="InterPro"/>
</dbReference>
<organism evidence="12 13">
    <name type="scientific">Callosobruchus maculatus</name>
    <name type="common">Southern cowpea weevil</name>
    <name type="synonym">Pulse bruchid</name>
    <dbReference type="NCBI Taxonomy" id="64391"/>
    <lineage>
        <taxon>Eukaryota</taxon>
        <taxon>Metazoa</taxon>
        <taxon>Ecdysozoa</taxon>
        <taxon>Arthropoda</taxon>
        <taxon>Hexapoda</taxon>
        <taxon>Insecta</taxon>
        <taxon>Pterygota</taxon>
        <taxon>Neoptera</taxon>
        <taxon>Endopterygota</taxon>
        <taxon>Coleoptera</taxon>
        <taxon>Polyphaga</taxon>
        <taxon>Cucujiformia</taxon>
        <taxon>Chrysomeloidea</taxon>
        <taxon>Chrysomelidae</taxon>
        <taxon>Bruchinae</taxon>
        <taxon>Bruchini</taxon>
        <taxon>Callosobruchus</taxon>
    </lineage>
</organism>
<dbReference type="EMBL" id="CAACVG010009096">
    <property type="protein sequence ID" value="VEN52030.1"/>
    <property type="molecule type" value="Genomic_DNA"/>
</dbReference>
<dbReference type="Gene3D" id="3.50.7.10">
    <property type="entry name" value="GroEL"/>
    <property type="match status" value="1"/>
</dbReference>
<reference evidence="12 13" key="1">
    <citation type="submission" date="2019-01" db="EMBL/GenBank/DDBJ databases">
        <authorList>
            <person name="Sayadi A."/>
        </authorList>
    </citation>
    <scope>NUCLEOTIDE SEQUENCE [LARGE SCALE GENOMIC DNA]</scope>
</reference>
<dbReference type="InterPro" id="IPR002194">
    <property type="entry name" value="Chaperonin_TCP-1_CS"/>
</dbReference>
<dbReference type="SUPFAM" id="SSF48592">
    <property type="entry name" value="GroEL equatorial domain-like"/>
    <property type="match status" value="1"/>
</dbReference>
<proteinExistence type="inferred from homology"/>
<evidence type="ECO:0000256" key="10">
    <source>
        <dbReference type="ARBA" id="ARBA00064252"/>
    </source>
</evidence>
<evidence type="ECO:0000256" key="1">
    <source>
        <dbReference type="ARBA" id="ARBA00004496"/>
    </source>
</evidence>
<dbReference type="InterPro" id="IPR002423">
    <property type="entry name" value="Cpn60/GroEL/TCP-1"/>
</dbReference>
<dbReference type="InterPro" id="IPR027413">
    <property type="entry name" value="GROEL-like_equatorial_sf"/>
</dbReference>
<evidence type="ECO:0000256" key="5">
    <source>
        <dbReference type="ARBA" id="ARBA00022741"/>
    </source>
</evidence>
<dbReference type="Gene3D" id="1.10.560.10">
    <property type="entry name" value="GroEL-like equatorial domain"/>
    <property type="match status" value="1"/>
</dbReference>
<keyword evidence="6 11" id="KW-0067">ATP-binding</keyword>
<sequence>MALHVPKAPGFSQMLKDGARHYSGLEEAVIRNIIACKEFAQSVRTAYGPNGMNKMVINHIEKQFVTSDAATIIRELDVEHPAAKLMIMGSQMQDAEVGDGTNFVIILAGALLEAAEELIRLGITPTEIAEGYEKGLDKCLEILPTLVTHEVKDCRNIEEVGKGIKTAIMSKQYGNEDFLADLISKACISITPEQTTFNVDNVRVCKVLGGGLHNSQVIQGMVFKKEVEGEITKVEKAKVAVYSCAVDIMQTETKGTVLIKTADELMNFSRGEESLLENQIKAIADTGCKVIVSAAKCGEMALHYLNKYGIMIVRLHSKFDLRRLSKTVGATVLPRLTAPTPQELGYADLVCVEELGDTPLVAFRQQSKESRISTVVVRGATDNYMDDIERAIDDGVNTFKCLSRDGRLVAGAGACEAELAVQLIKYADTLPGLEQYAIRKFATALESFPKALAENSGHKSSAVLEKILEAHQNGKKTIGVDIDSENTICDAIEKDIQDLYAQKYWGLKYAVGAAATVLRVDQIIMAKKAGGPKPRQPQGSDDES</sequence>
<evidence type="ECO:0000256" key="8">
    <source>
        <dbReference type="ARBA" id="ARBA00029602"/>
    </source>
</evidence>
<evidence type="ECO:0000256" key="2">
    <source>
        <dbReference type="ARBA" id="ARBA00008020"/>
    </source>
</evidence>
<dbReference type="CDD" id="cd03341">
    <property type="entry name" value="TCP1_theta"/>
    <property type="match status" value="1"/>
</dbReference>
<keyword evidence="13" id="KW-1185">Reference proteome</keyword>
<keyword evidence="5 11" id="KW-0547">Nucleotide-binding</keyword>
<accession>A0A653CVT6</accession>
<dbReference type="PROSITE" id="PS00750">
    <property type="entry name" value="TCP1_1"/>
    <property type="match status" value="1"/>
</dbReference>
<dbReference type="NCBIfam" id="TIGR02346">
    <property type="entry name" value="chap_CCT_theta"/>
    <property type="match status" value="1"/>
</dbReference>
<comment type="subcellular location">
    <subcellularLocation>
        <location evidence="1">Cytoplasm</location>
    </subcellularLocation>
</comment>
<dbReference type="SUPFAM" id="SSF54849">
    <property type="entry name" value="GroEL-intermediate domain like"/>
    <property type="match status" value="1"/>
</dbReference>
<evidence type="ECO:0000313" key="12">
    <source>
        <dbReference type="EMBL" id="VEN52030.1"/>
    </source>
</evidence>
<dbReference type="GO" id="GO:0140662">
    <property type="term" value="F:ATP-dependent protein folding chaperone"/>
    <property type="evidence" value="ECO:0007669"/>
    <property type="project" value="InterPro"/>
</dbReference>
<dbReference type="InterPro" id="IPR012721">
    <property type="entry name" value="Chap_CCT_theta"/>
</dbReference>
<comment type="subunit">
    <text evidence="10">Heterooligomeric complex.</text>
</comment>
<comment type="function">
    <text evidence="9">Molecular chaperone; assists the folding of proteins upon ATP hydrolysis. Known to play a role, in vitro, in the folding of actin and tubulin. Required for correct subcellular localization of pgl-1.</text>
</comment>
<evidence type="ECO:0000256" key="7">
    <source>
        <dbReference type="ARBA" id="ARBA00023186"/>
    </source>
</evidence>
<comment type="similarity">
    <text evidence="2 11">Belongs to the TCP-1 chaperonin family.</text>
</comment>
<dbReference type="Pfam" id="PF00118">
    <property type="entry name" value="Cpn60_TCP1"/>
    <property type="match status" value="1"/>
</dbReference>
<dbReference type="PROSITE" id="PS00995">
    <property type="entry name" value="TCP1_3"/>
    <property type="match status" value="1"/>
</dbReference>
<dbReference type="GO" id="GO:0051082">
    <property type="term" value="F:unfolded protein binding"/>
    <property type="evidence" value="ECO:0007669"/>
    <property type="project" value="InterPro"/>
</dbReference>
<evidence type="ECO:0000313" key="13">
    <source>
        <dbReference type="Proteomes" id="UP000410492"/>
    </source>
</evidence>
<keyword evidence="4" id="KW-0963">Cytoplasm</keyword>